<dbReference type="Pfam" id="PF02585">
    <property type="entry name" value="PIG-L"/>
    <property type="match status" value="1"/>
</dbReference>
<evidence type="ECO:0000313" key="1">
    <source>
        <dbReference type="EMBL" id="CAB4365197.1"/>
    </source>
</evidence>
<dbReference type="AlphaFoldDB" id="A0A6J6AAL3"/>
<dbReference type="InterPro" id="IPR003737">
    <property type="entry name" value="GlcNAc_PI_deacetylase-related"/>
</dbReference>
<dbReference type="EMBL" id="CAFBOL010000094">
    <property type="protein sequence ID" value="CAB5007356.1"/>
    <property type="molecule type" value="Genomic_DNA"/>
</dbReference>
<evidence type="ECO:0000313" key="4">
    <source>
        <dbReference type="EMBL" id="CAB4847879.1"/>
    </source>
</evidence>
<dbReference type="Gene3D" id="3.40.50.10320">
    <property type="entry name" value="LmbE-like"/>
    <property type="match status" value="1"/>
</dbReference>
<dbReference type="EMBL" id="CAEZYF010000001">
    <property type="protein sequence ID" value="CAB4701885.1"/>
    <property type="molecule type" value="Genomic_DNA"/>
</dbReference>
<gene>
    <name evidence="2" type="ORF">UFOPK2656_00108</name>
    <name evidence="3" type="ORF">UFOPK3099_01313</name>
    <name evidence="4" type="ORF">UFOPK3267_00574</name>
    <name evidence="5" type="ORF">UFOPK3651_01958</name>
    <name evidence="6" type="ORF">UFOPK3931_02608</name>
    <name evidence="1" type="ORF">UFOPK4189_02949</name>
</gene>
<evidence type="ECO:0000313" key="3">
    <source>
        <dbReference type="EMBL" id="CAB4819636.1"/>
    </source>
</evidence>
<name>A0A6J6AAL3_9ZZZZ</name>
<organism evidence="1">
    <name type="scientific">freshwater metagenome</name>
    <dbReference type="NCBI Taxonomy" id="449393"/>
    <lineage>
        <taxon>unclassified sequences</taxon>
        <taxon>metagenomes</taxon>
        <taxon>ecological metagenomes</taxon>
    </lineage>
</organism>
<reference evidence="1" key="1">
    <citation type="submission" date="2020-05" db="EMBL/GenBank/DDBJ databases">
        <authorList>
            <person name="Chiriac C."/>
            <person name="Salcher M."/>
            <person name="Ghai R."/>
            <person name="Kavagutti S V."/>
        </authorList>
    </citation>
    <scope>NUCLEOTIDE SEQUENCE</scope>
</reference>
<evidence type="ECO:0000313" key="2">
    <source>
        <dbReference type="EMBL" id="CAB4701885.1"/>
    </source>
</evidence>
<accession>A0A6J6AAL3</accession>
<proteinExistence type="predicted"/>
<dbReference type="InterPro" id="IPR024078">
    <property type="entry name" value="LmbE-like_dom_sf"/>
</dbReference>
<sequence>MAANEPGQPQPGPRLISYDLAVPQSALAIGAHPDDVEFGAGATLAKWAAAGCTVHHLVLTDGSKGTWNPDADIAALIATRRSEQREAARRLSGANAGTVVFLEQVDGELDSSLWLRGEVARVIRTLRPAVVLGHDPWKRYRLHPDHRHAGLLACDGIVAARDPHFFRDHGLPSHRPDHLLLWEADEPDHVEDVSHFVTTKLNALEAHESQFESTMKAVDAAQVEAFRERIATRLSDLAQQYGAGGATSVEIFKRISDL</sequence>
<dbReference type="PANTHER" id="PTHR12993:SF11">
    <property type="entry name" value="N-ACETYLGLUCOSAMINYL-PHOSPHATIDYLINOSITOL DE-N-ACETYLASE"/>
    <property type="match status" value="1"/>
</dbReference>
<evidence type="ECO:0000313" key="6">
    <source>
        <dbReference type="EMBL" id="CAB5007356.1"/>
    </source>
</evidence>
<dbReference type="EMBL" id="CAESGF010000026">
    <property type="protein sequence ID" value="CAB4365197.1"/>
    <property type="molecule type" value="Genomic_DNA"/>
</dbReference>
<evidence type="ECO:0000313" key="5">
    <source>
        <dbReference type="EMBL" id="CAB4938185.1"/>
    </source>
</evidence>
<dbReference type="EMBL" id="CAFBMT010000010">
    <property type="protein sequence ID" value="CAB4938185.1"/>
    <property type="molecule type" value="Genomic_DNA"/>
</dbReference>
<protein>
    <submittedName>
        <fullName evidence="1">Unannotated protein</fullName>
    </submittedName>
</protein>
<dbReference type="EMBL" id="CAFBIY010000021">
    <property type="protein sequence ID" value="CAB4847879.1"/>
    <property type="molecule type" value="Genomic_DNA"/>
</dbReference>
<dbReference type="PANTHER" id="PTHR12993">
    <property type="entry name" value="N-ACETYLGLUCOSAMINYL-PHOSPHATIDYLINOSITOL DE-N-ACETYLASE-RELATED"/>
    <property type="match status" value="1"/>
</dbReference>
<dbReference type="SUPFAM" id="SSF102588">
    <property type="entry name" value="LmbE-like"/>
    <property type="match status" value="1"/>
</dbReference>
<dbReference type="EMBL" id="CAFAAV010000088">
    <property type="protein sequence ID" value="CAB4819636.1"/>
    <property type="molecule type" value="Genomic_DNA"/>
</dbReference>
<dbReference type="GO" id="GO:0016811">
    <property type="term" value="F:hydrolase activity, acting on carbon-nitrogen (but not peptide) bonds, in linear amides"/>
    <property type="evidence" value="ECO:0007669"/>
    <property type="project" value="TreeGrafter"/>
</dbReference>